<name>A0AAD6YCD2_9AGAR</name>
<dbReference type="GO" id="GO:0008270">
    <property type="term" value="F:zinc ion binding"/>
    <property type="evidence" value="ECO:0007669"/>
    <property type="project" value="UniProtKB-KW"/>
</dbReference>
<keyword evidence="1" id="KW-0862">Zinc</keyword>
<dbReference type="Proteomes" id="UP001219525">
    <property type="component" value="Unassembled WGS sequence"/>
</dbReference>
<evidence type="ECO:0000256" key="2">
    <source>
        <dbReference type="SAM" id="MobiDB-lite"/>
    </source>
</evidence>
<keyword evidence="5" id="KW-1185">Reference proteome</keyword>
<accession>A0AAD6YCD2</accession>
<evidence type="ECO:0000313" key="4">
    <source>
        <dbReference type="EMBL" id="KAJ7205448.1"/>
    </source>
</evidence>
<comment type="caution">
    <text evidence="4">The sequence shown here is derived from an EMBL/GenBank/DDBJ whole genome shotgun (WGS) entry which is preliminary data.</text>
</comment>
<gene>
    <name evidence="4" type="ORF">GGX14DRAFT_644623</name>
</gene>
<feature type="compositionally biased region" description="Low complexity" evidence="2">
    <location>
        <begin position="254"/>
        <end position="264"/>
    </location>
</feature>
<evidence type="ECO:0000259" key="3">
    <source>
        <dbReference type="PROSITE" id="PS50966"/>
    </source>
</evidence>
<feature type="compositionally biased region" description="Pro residues" evidence="2">
    <location>
        <begin position="240"/>
        <end position="253"/>
    </location>
</feature>
<dbReference type="PROSITE" id="PS50966">
    <property type="entry name" value="ZF_SWIM"/>
    <property type="match status" value="1"/>
</dbReference>
<dbReference type="AlphaFoldDB" id="A0AAD6YCD2"/>
<feature type="compositionally biased region" description="Pro residues" evidence="2">
    <location>
        <begin position="221"/>
        <end position="230"/>
    </location>
</feature>
<dbReference type="EMBL" id="JARJCW010000043">
    <property type="protein sequence ID" value="KAJ7205448.1"/>
    <property type="molecule type" value="Genomic_DNA"/>
</dbReference>
<reference evidence="4" key="1">
    <citation type="submission" date="2023-03" db="EMBL/GenBank/DDBJ databases">
        <title>Massive genome expansion in bonnet fungi (Mycena s.s.) driven by repeated elements and novel gene families across ecological guilds.</title>
        <authorList>
            <consortium name="Lawrence Berkeley National Laboratory"/>
            <person name="Harder C.B."/>
            <person name="Miyauchi S."/>
            <person name="Viragh M."/>
            <person name="Kuo A."/>
            <person name="Thoen E."/>
            <person name="Andreopoulos B."/>
            <person name="Lu D."/>
            <person name="Skrede I."/>
            <person name="Drula E."/>
            <person name="Henrissat B."/>
            <person name="Morin E."/>
            <person name="Kohler A."/>
            <person name="Barry K."/>
            <person name="LaButti K."/>
            <person name="Morin E."/>
            <person name="Salamov A."/>
            <person name="Lipzen A."/>
            <person name="Mereny Z."/>
            <person name="Hegedus B."/>
            <person name="Baldrian P."/>
            <person name="Stursova M."/>
            <person name="Weitz H."/>
            <person name="Taylor A."/>
            <person name="Grigoriev I.V."/>
            <person name="Nagy L.G."/>
            <person name="Martin F."/>
            <person name="Kauserud H."/>
        </authorList>
    </citation>
    <scope>NUCLEOTIDE SEQUENCE</scope>
    <source>
        <strain evidence="4">9144</strain>
    </source>
</reference>
<keyword evidence="1" id="KW-0479">Metal-binding</keyword>
<evidence type="ECO:0000256" key="1">
    <source>
        <dbReference type="PROSITE-ProRule" id="PRU00325"/>
    </source>
</evidence>
<feature type="domain" description="SWIM-type" evidence="3">
    <location>
        <begin position="68"/>
        <end position="99"/>
    </location>
</feature>
<feature type="region of interest" description="Disordered" evidence="2">
    <location>
        <begin position="183"/>
        <end position="305"/>
    </location>
</feature>
<proteinExistence type="predicted"/>
<organism evidence="4 5">
    <name type="scientific">Mycena pura</name>
    <dbReference type="NCBI Taxonomy" id="153505"/>
    <lineage>
        <taxon>Eukaryota</taxon>
        <taxon>Fungi</taxon>
        <taxon>Dikarya</taxon>
        <taxon>Basidiomycota</taxon>
        <taxon>Agaricomycotina</taxon>
        <taxon>Agaricomycetes</taxon>
        <taxon>Agaricomycetidae</taxon>
        <taxon>Agaricales</taxon>
        <taxon>Marasmiineae</taxon>
        <taxon>Mycenaceae</taxon>
        <taxon>Mycena</taxon>
    </lineage>
</organism>
<dbReference type="InterPro" id="IPR007527">
    <property type="entry name" value="Znf_SWIM"/>
</dbReference>
<evidence type="ECO:0000313" key="5">
    <source>
        <dbReference type="Proteomes" id="UP001219525"/>
    </source>
</evidence>
<keyword evidence="1" id="KW-0863">Zinc-finger</keyword>
<sequence length="315" mass="34904">MSDKVPQVVPYYASKQRRQEFGFEGEDMEMKKRKDIQRRAKTYRKDQITHIEDDKYLVPSQSDSSVAYDVDIDTYTCTCMDFPLICFCKHLCAVQLFFDDHPIFDEQPDPTQTTSPVPPVPAPTPHLFDLGMPVRPRPVLTQLAEKMEVLAARFRRSSRKALPIADLQRALDALMLATENSDVLPTSTQVPRSSGWSNTQQAMMPGIKVKGLKRRRTSRGTPPPVPPATAPPAASATPPSTAPPMPTTPPLTAPPAVQTTSTPPSTAPPTARPERRASTQPKRRTFTSAPSGAEAHGTHRARGPQFLFYVTPEYK</sequence>
<feature type="compositionally biased region" description="Polar residues" evidence="2">
    <location>
        <begin position="183"/>
        <end position="202"/>
    </location>
</feature>
<protein>
    <recommendedName>
        <fullName evidence="3">SWIM-type domain-containing protein</fullName>
    </recommendedName>
</protein>